<dbReference type="GO" id="GO:0006457">
    <property type="term" value="P:protein folding"/>
    <property type="evidence" value="ECO:0007669"/>
    <property type="project" value="InterPro"/>
</dbReference>
<dbReference type="Gene3D" id="3.10.50.40">
    <property type="match status" value="1"/>
</dbReference>
<evidence type="ECO:0000256" key="6">
    <source>
        <dbReference type="PROSITE-ProRule" id="PRU00277"/>
    </source>
</evidence>
<dbReference type="Pfam" id="PF00254">
    <property type="entry name" value="FKBP_C"/>
    <property type="match status" value="1"/>
</dbReference>
<keyword evidence="5 6" id="KW-0413">Isomerase</keyword>
<evidence type="ECO:0000313" key="9">
    <source>
        <dbReference type="EMBL" id="ANG62472.1"/>
    </source>
</evidence>
<proteinExistence type="inferred from homology"/>
<dbReference type="PROSITE" id="PS50059">
    <property type="entry name" value="FKBP_PPIASE"/>
    <property type="match status" value="1"/>
</dbReference>
<keyword evidence="10" id="KW-1185">Reference proteome</keyword>
<organism evidence="9 10">
    <name type="scientific">Marinobacterium aestuarii</name>
    <dbReference type="NCBI Taxonomy" id="1821621"/>
    <lineage>
        <taxon>Bacteria</taxon>
        <taxon>Pseudomonadati</taxon>
        <taxon>Pseudomonadota</taxon>
        <taxon>Gammaproteobacteria</taxon>
        <taxon>Oceanospirillales</taxon>
        <taxon>Oceanospirillaceae</taxon>
        <taxon>Marinobacterium</taxon>
    </lineage>
</organism>
<dbReference type="GO" id="GO:0003755">
    <property type="term" value="F:peptidyl-prolyl cis-trans isomerase activity"/>
    <property type="evidence" value="ECO:0007669"/>
    <property type="project" value="UniProtKB-UniRule"/>
</dbReference>
<dbReference type="SUPFAM" id="SSF54534">
    <property type="entry name" value="FKBP-like"/>
    <property type="match status" value="1"/>
</dbReference>
<evidence type="ECO:0000256" key="4">
    <source>
        <dbReference type="ARBA" id="ARBA00023110"/>
    </source>
</evidence>
<dbReference type="KEGG" id="mars:A8C75_08200"/>
<reference evidence="10" key="1">
    <citation type="submission" date="2016-05" db="EMBL/GenBank/DDBJ databases">
        <authorList>
            <person name="Baek K."/>
            <person name="Yang S.-J."/>
        </authorList>
    </citation>
    <scope>NUCLEOTIDE SEQUENCE [LARGE SCALE GENOMIC DNA]</scope>
    <source>
        <strain evidence="10">ST58-10</strain>
    </source>
</reference>
<dbReference type="InterPro" id="IPR000774">
    <property type="entry name" value="PPIase_FKBP_N"/>
</dbReference>
<dbReference type="InterPro" id="IPR046357">
    <property type="entry name" value="PPIase_dom_sf"/>
</dbReference>
<gene>
    <name evidence="9" type="ORF">A8C75_08200</name>
</gene>
<dbReference type="AlphaFoldDB" id="A0A1A9EXD2"/>
<comment type="catalytic activity">
    <reaction evidence="1 6 7">
        <text>[protein]-peptidylproline (omega=180) = [protein]-peptidylproline (omega=0)</text>
        <dbReference type="Rhea" id="RHEA:16237"/>
        <dbReference type="Rhea" id="RHEA-COMP:10747"/>
        <dbReference type="Rhea" id="RHEA-COMP:10748"/>
        <dbReference type="ChEBI" id="CHEBI:83833"/>
        <dbReference type="ChEBI" id="CHEBI:83834"/>
        <dbReference type="EC" id="5.2.1.8"/>
    </reaction>
</comment>
<evidence type="ECO:0000256" key="5">
    <source>
        <dbReference type="ARBA" id="ARBA00023235"/>
    </source>
</evidence>
<accession>A0A1A9EXD2</accession>
<dbReference type="STRING" id="1821621.A8C75_08200"/>
<comment type="similarity">
    <text evidence="2 7">Belongs to the FKBP-type PPIase family.</text>
</comment>
<dbReference type="InterPro" id="IPR001179">
    <property type="entry name" value="PPIase_FKBP_dom"/>
</dbReference>
<evidence type="ECO:0000256" key="7">
    <source>
        <dbReference type="RuleBase" id="RU003915"/>
    </source>
</evidence>
<evidence type="ECO:0000256" key="2">
    <source>
        <dbReference type="ARBA" id="ARBA00006577"/>
    </source>
</evidence>
<sequence length="172" mass="18413">MQKRAVRLALWVLMGAVLVGCGDDSDEAAFRAELVDKARNDDNQRAGQSFLASNAQVEGVVTLPSGLQYRVLVPGSGAMPGASSTVQVNYEGMLIDGTVFDSSYARGEPVSFPLNRVIPGWTEGLQLMREGAQWMLYLPSELAYGMSSPTPSIAPNSALVFKVELLAVESSQ</sequence>
<reference evidence="9 10" key="2">
    <citation type="journal article" date="2018" name="Int. J. Syst. Evol. Microbiol.">
        <title>Marinobacterium aestuarii sp. nov., a benzene-degrading marine bacterium isolated from estuary sediment.</title>
        <authorList>
            <person name="Bae S.S."/>
            <person name="Jung J."/>
            <person name="Chung D."/>
            <person name="Baek K."/>
        </authorList>
    </citation>
    <scope>NUCLEOTIDE SEQUENCE [LARGE SCALE GENOMIC DNA]</scope>
    <source>
        <strain evidence="9 10">ST58-10</strain>
    </source>
</reference>
<keyword evidence="4 6" id="KW-0697">Rotamase</keyword>
<dbReference type="PANTHER" id="PTHR43811:SF23">
    <property type="entry name" value="FKBP-TYPE 22 KDA PEPTIDYL-PROLYL CIS-TRANS ISOMERASE"/>
    <property type="match status" value="1"/>
</dbReference>
<dbReference type="EMBL" id="CP015839">
    <property type="protein sequence ID" value="ANG62472.1"/>
    <property type="molecule type" value="Genomic_DNA"/>
</dbReference>
<dbReference type="PROSITE" id="PS51257">
    <property type="entry name" value="PROKAR_LIPOPROTEIN"/>
    <property type="match status" value="1"/>
</dbReference>
<dbReference type="Pfam" id="PF01346">
    <property type="entry name" value="FKBP_N"/>
    <property type="match status" value="1"/>
</dbReference>
<evidence type="ECO:0000256" key="3">
    <source>
        <dbReference type="ARBA" id="ARBA00022729"/>
    </source>
</evidence>
<name>A0A1A9EXD2_9GAMM</name>
<evidence type="ECO:0000256" key="1">
    <source>
        <dbReference type="ARBA" id="ARBA00000971"/>
    </source>
</evidence>
<dbReference type="Proteomes" id="UP000078070">
    <property type="component" value="Chromosome"/>
</dbReference>
<protein>
    <recommendedName>
        <fullName evidence="7">Peptidyl-prolyl cis-trans isomerase</fullName>
        <ecNumber evidence="7">5.2.1.8</ecNumber>
    </recommendedName>
</protein>
<evidence type="ECO:0000313" key="10">
    <source>
        <dbReference type="Proteomes" id="UP000078070"/>
    </source>
</evidence>
<dbReference type="PANTHER" id="PTHR43811">
    <property type="entry name" value="FKBP-TYPE PEPTIDYL-PROLYL CIS-TRANS ISOMERASE FKPA"/>
    <property type="match status" value="1"/>
</dbReference>
<keyword evidence="3" id="KW-0732">Signal</keyword>
<dbReference type="FunFam" id="3.10.50.40:FF:000045">
    <property type="entry name" value="Peptidyl-prolyl cis-trans isomerase"/>
    <property type="match status" value="1"/>
</dbReference>
<dbReference type="EC" id="5.2.1.8" evidence="7"/>
<feature type="domain" description="PPIase FKBP-type" evidence="8">
    <location>
        <begin position="83"/>
        <end position="169"/>
    </location>
</feature>
<dbReference type="RefSeq" id="WP_067380574.1">
    <property type="nucleotide sequence ID" value="NZ_CP015839.1"/>
</dbReference>
<evidence type="ECO:0000259" key="8">
    <source>
        <dbReference type="PROSITE" id="PS50059"/>
    </source>
</evidence>